<dbReference type="AlphaFoldDB" id="M7X8N0"/>
<dbReference type="Pfam" id="PF00782">
    <property type="entry name" value="DSPc"/>
    <property type="match status" value="1"/>
</dbReference>
<sequence>MSKQSTILQFFKATTQINENKNIEEKKPRQQKKKKVEIKKGMGLERFFRITTDMSPAAIERRERIKQQMAEQLKKLNAAKEEQIRKMKEKREIKKKKRKENERNLEEEEEENERRYRNITYNENDFGIEICKNVYLGSAAAGANIEWLEEVGINYIVNCTPDVMCFYNSKENPDFNLNDFPGITEKEYLRIAINDADDEDISKFFNQSFEFIEKAIKLKQKVLVHCLLGRSRSATIVTAFIMKKYKIKLNDVLELFELRNYETNINDGFTSQLLQLQSKLFNEPINMRRTRRITSQNSEHLDIVNNIINELN</sequence>
<protein>
    <recommendedName>
        <fullName evidence="2">protein-tyrosine-phosphatase</fullName>
        <ecNumber evidence="2">3.1.3.48</ecNumber>
    </recommendedName>
</protein>
<dbReference type="EMBL" id="KB637419">
    <property type="protein sequence ID" value="EMS16433.1"/>
    <property type="molecule type" value="Genomic_DNA"/>
</dbReference>
<dbReference type="GO" id="GO:0008330">
    <property type="term" value="F:protein tyrosine/threonine phosphatase activity"/>
    <property type="evidence" value="ECO:0007669"/>
    <property type="project" value="TreeGrafter"/>
</dbReference>
<dbReference type="GO" id="GO:0005737">
    <property type="term" value="C:cytoplasm"/>
    <property type="evidence" value="ECO:0007669"/>
    <property type="project" value="TreeGrafter"/>
</dbReference>
<dbReference type="PANTHER" id="PTHR10159">
    <property type="entry name" value="DUAL SPECIFICITY PROTEIN PHOSPHATASE"/>
    <property type="match status" value="1"/>
</dbReference>
<dbReference type="InterPro" id="IPR029021">
    <property type="entry name" value="Prot-tyrosine_phosphatase-like"/>
</dbReference>
<comment type="similarity">
    <text evidence="1">Belongs to the protein-tyrosine phosphatase family. Non-receptor class dual specificity subfamily.</text>
</comment>
<evidence type="ECO:0000256" key="2">
    <source>
        <dbReference type="ARBA" id="ARBA00013064"/>
    </source>
</evidence>
<dbReference type="PROSITE" id="PS00383">
    <property type="entry name" value="TYR_PHOSPHATASE_1"/>
    <property type="match status" value="1"/>
</dbReference>
<dbReference type="Proteomes" id="UP000030780">
    <property type="component" value="Unassembled WGS sequence"/>
</dbReference>
<feature type="domain" description="Tyrosine specific protein phosphatases" evidence="8">
    <location>
        <begin position="202"/>
        <end position="257"/>
    </location>
</feature>
<dbReference type="GO" id="GO:0017017">
    <property type="term" value="F:MAP kinase tyrosine/serine/threonine phosphatase activity"/>
    <property type="evidence" value="ECO:0007669"/>
    <property type="project" value="TreeGrafter"/>
</dbReference>
<dbReference type="OrthoDB" id="10252009at2759"/>
<dbReference type="InterPro" id="IPR000387">
    <property type="entry name" value="Tyr_Pase_dom"/>
</dbReference>
<evidence type="ECO:0000256" key="6">
    <source>
        <dbReference type="SAM" id="MobiDB-lite"/>
    </source>
</evidence>
<dbReference type="SMART" id="SM00195">
    <property type="entry name" value="DSPc"/>
    <property type="match status" value="1"/>
</dbReference>
<dbReference type="InterPro" id="IPR020422">
    <property type="entry name" value="TYR_PHOSPHATASE_DUAL_dom"/>
</dbReference>
<dbReference type="FunFam" id="3.90.190.10:FF:000173">
    <property type="entry name" value="Dual specificity protein phosphatase putative"/>
    <property type="match status" value="1"/>
</dbReference>
<dbReference type="EC" id="3.1.3.48" evidence="2"/>
<accession>M7X8N0</accession>
<dbReference type="GO" id="GO:0004722">
    <property type="term" value="F:protein serine/threonine phosphatase activity"/>
    <property type="evidence" value="ECO:0007669"/>
    <property type="project" value="UniProtKB-EC"/>
</dbReference>
<dbReference type="InterPro" id="IPR016130">
    <property type="entry name" value="Tyr_Pase_AS"/>
</dbReference>
<dbReference type="PROSITE" id="PS50054">
    <property type="entry name" value="TYR_PHOSPHATASE_DUAL"/>
    <property type="match status" value="1"/>
</dbReference>
<dbReference type="Gene3D" id="3.90.190.10">
    <property type="entry name" value="Protein tyrosine phosphatase superfamily"/>
    <property type="match status" value="1"/>
</dbReference>
<dbReference type="GO" id="GO:0043409">
    <property type="term" value="P:negative regulation of MAPK cascade"/>
    <property type="evidence" value="ECO:0007669"/>
    <property type="project" value="TreeGrafter"/>
</dbReference>
<dbReference type="CDD" id="cd14498">
    <property type="entry name" value="DSP"/>
    <property type="match status" value="1"/>
</dbReference>
<organism evidence="9 10">
    <name type="scientific">Entamoeba histolytica HM-3:IMSS</name>
    <dbReference type="NCBI Taxonomy" id="885315"/>
    <lineage>
        <taxon>Eukaryota</taxon>
        <taxon>Amoebozoa</taxon>
        <taxon>Evosea</taxon>
        <taxon>Archamoebae</taxon>
        <taxon>Mastigamoebida</taxon>
        <taxon>Entamoebidae</taxon>
        <taxon>Entamoeba</taxon>
    </lineage>
</organism>
<comment type="catalytic activity">
    <reaction evidence="5">
        <text>O-phospho-L-seryl-[protein] + H2O = L-seryl-[protein] + phosphate</text>
        <dbReference type="Rhea" id="RHEA:20629"/>
        <dbReference type="Rhea" id="RHEA-COMP:9863"/>
        <dbReference type="Rhea" id="RHEA-COMP:11604"/>
        <dbReference type="ChEBI" id="CHEBI:15377"/>
        <dbReference type="ChEBI" id="CHEBI:29999"/>
        <dbReference type="ChEBI" id="CHEBI:43474"/>
        <dbReference type="ChEBI" id="CHEBI:83421"/>
        <dbReference type="EC" id="3.1.3.16"/>
    </reaction>
</comment>
<dbReference type="VEuPathDB" id="AmoebaDB:KM1_207890"/>
<evidence type="ECO:0000259" key="8">
    <source>
        <dbReference type="PROSITE" id="PS50056"/>
    </source>
</evidence>
<keyword evidence="3" id="KW-0378">Hydrolase</keyword>
<evidence type="ECO:0000256" key="5">
    <source>
        <dbReference type="ARBA" id="ARBA00047761"/>
    </source>
</evidence>
<dbReference type="InterPro" id="IPR000340">
    <property type="entry name" value="Dual-sp_phosphatase_cat-dom"/>
</dbReference>
<keyword evidence="4" id="KW-0904">Protein phosphatase</keyword>
<dbReference type="SUPFAM" id="SSF52799">
    <property type="entry name" value="(Phosphotyrosine protein) phosphatases II"/>
    <property type="match status" value="1"/>
</dbReference>
<dbReference type="PANTHER" id="PTHR10159:SF519">
    <property type="entry name" value="DUAL SPECIFICITY PROTEIN PHOSPHATASE MPK3"/>
    <property type="match status" value="1"/>
</dbReference>
<gene>
    <name evidence="9" type="ORF">KM1_207890</name>
</gene>
<evidence type="ECO:0000259" key="7">
    <source>
        <dbReference type="PROSITE" id="PS50054"/>
    </source>
</evidence>
<reference evidence="9 10" key="1">
    <citation type="submission" date="2013-01" db="EMBL/GenBank/DDBJ databases">
        <authorList>
            <person name="Inman J."/>
            <person name="Zafar N."/>
            <person name="Lorenzi H."/>
            <person name="Caler E."/>
        </authorList>
    </citation>
    <scope>NUCLEOTIDE SEQUENCE [LARGE SCALE GENOMIC DNA]</scope>
    <source>
        <strain evidence="9 10">HM-3:IMSS</strain>
    </source>
</reference>
<dbReference type="GO" id="GO:0033550">
    <property type="term" value="F:MAP kinase tyrosine phosphatase activity"/>
    <property type="evidence" value="ECO:0007669"/>
    <property type="project" value="TreeGrafter"/>
</dbReference>
<feature type="region of interest" description="Disordered" evidence="6">
    <location>
        <begin position="87"/>
        <end position="114"/>
    </location>
</feature>
<evidence type="ECO:0000256" key="1">
    <source>
        <dbReference type="ARBA" id="ARBA00008601"/>
    </source>
</evidence>
<evidence type="ECO:0000313" key="9">
    <source>
        <dbReference type="EMBL" id="EMS16433.1"/>
    </source>
</evidence>
<evidence type="ECO:0000313" key="10">
    <source>
        <dbReference type="Proteomes" id="UP000030780"/>
    </source>
</evidence>
<feature type="domain" description="Tyrosine-protein phosphatase" evidence="7">
    <location>
        <begin position="125"/>
        <end position="282"/>
    </location>
</feature>
<evidence type="ECO:0000256" key="4">
    <source>
        <dbReference type="ARBA" id="ARBA00022912"/>
    </source>
</evidence>
<evidence type="ECO:0000256" key="3">
    <source>
        <dbReference type="ARBA" id="ARBA00022801"/>
    </source>
</evidence>
<proteinExistence type="inferred from homology"/>
<name>M7X8N0_ENTHI</name>
<dbReference type="PROSITE" id="PS50056">
    <property type="entry name" value="TYR_PHOSPHATASE_2"/>
    <property type="match status" value="1"/>
</dbReference>